<dbReference type="STRING" id="247523.B0W48_13660"/>
<dbReference type="AlphaFoldDB" id="A0A1Q2H074"/>
<protein>
    <submittedName>
        <fullName evidence="2">Uncharacterized protein</fullName>
    </submittedName>
</protein>
<name>A0A1Q2H074_9GAMM</name>
<keyword evidence="1" id="KW-1133">Transmembrane helix</keyword>
<evidence type="ECO:0000313" key="3">
    <source>
        <dbReference type="Proteomes" id="UP000188243"/>
    </source>
</evidence>
<dbReference type="Proteomes" id="UP000188243">
    <property type="component" value="Chromosome"/>
</dbReference>
<evidence type="ECO:0000313" key="2">
    <source>
        <dbReference type="EMBL" id="AQQ00764.1"/>
    </source>
</evidence>
<reference evidence="2 3" key="1">
    <citation type="submission" date="2017-02" db="EMBL/GenBank/DDBJ databases">
        <title>Complete genome sequence of the cold-active Pseudoalteromonas aliena strain EH1 isolated from Arctic seawater.</title>
        <authorList>
            <person name="Kim E."/>
            <person name="Heo E."/>
            <person name="Kim H."/>
            <person name="Kim D."/>
        </authorList>
    </citation>
    <scope>NUCLEOTIDE SEQUENCE [LARGE SCALE GENOMIC DNA]</scope>
    <source>
        <strain evidence="2 3">EH1</strain>
    </source>
</reference>
<feature type="transmembrane region" description="Helical" evidence="1">
    <location>
        <begin position="53"/>
        <end position="75"/>
    </location>
</feature>
<gene>
    <name evidence="2" type="ORF">B0W48_13660</name>
</gene>
<sequence length="181" mass="20749">MQYEEKIDSKGVGYGLIFIGAFFTLIPFGWLSFVGSKDDLTFNEVIEKTFSTFSSSIIVILVFILFFSFAGFYFVKAYQEINANGDWCAKISNDELFLLSPSEKIEKSITISINEINYVEKIVKDIGDNDESITWTFFLNKKPVSFKHFGVLNIETLVDFLIKNHSIKLDVRNFDVRGNEI</sequence>
<keyword evidence="1" id="KW-0472">Membrane</keyword>
<dbReference type="KEGG" id="paln:B0W48_13660"/>
<proteinExistence type="predicted"/>
<evidence type="ECO:0000256" key="1">
    <source>
        <dbReference type="SAM" id="Phobius"/>
    </source>
</evidence>
<keyword evidence="1" id="KW-0812">Transmembrane</keyword>
<organism evidence="2 3">
    <name type="scientific">Pseudoalteromonas aliena</name>
    <dbReference type="NCBI Taxonomy" id="247523"/>
    <lineage>
        <taxon>Bacteria</taxon>
        <taxon>Pseudomonadati</taxon>
        <taxon>Pseudomonadota</taxon>
        <taxon>Gammaproteobacteria</taxon>
        <taxon>Alteromonadales</taxon>
        <taxon>Pseudoalteromonadaceae</taxon>
        <taxon>Pseudoalteromonas</taxon>
    </lineage>
</organism>
<dbReference type="EMBL" id="CP019628">
    <property type="protein sequence ID" value="AQQ00764.1"/>
    <property type="molecule type" value="Genomic_DNA"/>
</dbReference>
<accession>A0A1Q2H074</accession>
<dbReference type="RefSeq" id="WP_077537443.1">
    <property type="nucleotide sequence ID" value="NZ_CP019628.1"/>
</dbReference>
<feature type="transmembrane region" description="Helical" evidence="1">
    <location>
        <begin position="12"/>
        <end position="33"/>
    </location>
</feature>